<gene>
    <name evidence="2" type="ORF">ACFORG_00995</name>
</gene>
<reference evidence="3" key="1">
    <citation type="journal article" date="2019" name="Int. J. Syst. Evol. Microbiol.">
        <title>The Global Catalogue of Microorganisms (GCM) 10K type strain sequencing project: providing services to taxonomists for standard genome sequencing and annotation.</title>
        <authorList>
            <consortium name="The Broad Institute Genomics Platform"/>
            <consortium name="The Broad Institute Genome Sequencing Center for Infectious Disease"/>
            <person name="Wu L."/>
            <person name="Ma J."/>
        </authorList>
    </citation>
    <scope>NUCLEOTIDE SEQUENCE [LARGE SCALE GENOMIC DNA]</scope>
    <source>
        <strain evidence="3">KCTC 42911</strain>
    </source>
</reference>
<comment type="caution">
    <text evidence="2">The sequence shown here is derived from an EMBL/GenBank/DDBJ whole genome shotgun (WGS) entry which is preliminary data.</text>
</comment>
<evidence type="ECO:0000313" key="2">
    <source>
        <dbReference type="EMBL" id="MFC3612322.1"/>
    </source>
</evidence>
<feature type="chain" id="PRO_5047145595" evidence="1">
    <location>
        <begin position="20"/>
        <end position="132"/>
    </location>
</feature>
<protein>
    <submittedName>
        <fullName evidence="2">DUF4864 domain-containing protein</fullName>
    </submittedName>
</protein>
<dbReference type="Pfam" id="PF16156">
    <property type="entry name" value="DUF4864"/>
    <property type="match status" value="1"/>
</dbReference>
<feature type="signal peptide" evidence="1">
    <location>
        <begin position="1"/>
        <end position="19"/>
    </location>
</feature>
<dbReference type="Proteomes" id="UP001595629">
    <property type="component" value="Unassembled WGS sequence"/>
</dbReference>
<name>A0ABV7T9U2_9RHOB</name>
<organism evidence="2 3">
    <name type="scientific">Lutimaribacter marinistellae</name>
    <dbReference type="NCBI Taxonomy" id="1820329"/>
    <lineage>
        <taxon>Bacteria</taxon>
        <taxon>Pseudomonadati</taxon>
        <taxon>Pseudomonadota</taxon>
        <taxon>Alphaproteobacteria</taxon>
        <taxon>Rhodobacterales</taxon>
        <taxon>Roseobacteraceae</taxon>
        <taxon>Lutimaribacter</taxon>
    </lineage>
</organism>
<keyword evidence="3" id="KW-1185">Reference proteome</keyword>
<keyword evidence="1" id="KW-0732">Signal</keyword>
<accession>A0ABV7T9U2</accession>
<sequence>MRYLIAAVIALGLSGPVLAQSDEIEANIRAQIDAFRADDFTTAFTYASPTIRDLFRTPENFGSMVQNGYPMVWRPGSLRFLELREIAGNLWQKVMVTDAQGRVHILDYQMVQLEDGWKINGVQILGASDPSV</sequence>
<dbReference type="RefSeq" id="WP_386733507.1">
    <property type="nucleotide sequence ID" value="NZ_JBHRXI010000001.1"/>
</dbReference>
<evidence type="ECO:0000256" key="1">
    <source>
        <dbReference type="SAM" id="SignalP"/>
    </source>
</evidence>
<dbReference type="EMBL" id="JBHRXI010000001">
    <property type="protein sequence ID" value="MFC3612322.1"/>
    <property type="molecule type" value="Genomic_DNA"/>
</dbReference>
<evidence type="ECO:0000313" key="3">
    <source>
        <dbReference type="Proteomes" id="UP001595629"/>
    </source>
</evidence>
<proteinExistence type="predicted"/>
<dbReference type="InterPro" id="IPR032347">
    <property type="entry name" value="DUF4864"/>
</dbReference>